<keyword evidence="2" id="KW-1185">Reference proteome</keyword>
<evidence type="ECO:0000313" key="2">
    <source>
        <dbReference type="Proteomes" id="UP000887566"/>
    </source>
</evidence>
<feature type="transmembrane region" description="Helical" evidence="1">
    <location>
        <begin position="96"/>
        <end position="120"/>
    </location>
</feature>
<keyword evidence="1" id="KW-0472">Membrane</keyword>
<accession>A0A914W108</accession>
<dbReference type="AlphaFoldDB" id="A0A914W108"/>
<dbReference type="WBParaSite" id="PSAMB.scaffold299size61152.g4505.t1">
    <property type="protein sequence ID" value="PSAMB.scaffold299size61152.g4505.t1"/>
    <property type="gene ID" value="PSAMB.scaffold299size61152.g4505"/>
</dbReference>
<protein>
    <submittedName>
        <fullName evidence="3">Uncharacterized protein</fullName>
    </submittedName>
</protein>
<proteinExistence type="predicted"/>
<dbReference type="Proteomes" id="UP000887566">
    <property type="component" value="Unplaced"/>
</dbReference>
<evidence type="ECO:0000256" key="1">
    <source>
        <dbReference type="SAM" id="Phobius"/>
    </source>
</evidence>
<name>A0A914W108_9BILA</name>
<reference evidence="3" key="1">
    <citation type="submission" date="2022-11" db="UniProtKB">
        <authorList>
            <consortium name="WormBaseParasite"/>
        </authorList>
    </citation>
    <scope>IDENTIFICATION</scope>
</reference>
<sequence length="147" mass="16136">MFLHFYIMSRSKKNQIKEAPVQYYLINFGAVRDALREVGSHRFIWCFAVVVVAVCFQLAGACRPDSSECWTCILSALASVGCSVLALTVLDDRKTTAVAVTSVASLLTLMSVLVALALVVECAWNRALLVLIAFHSIVAPFVLLIRQ</sequence>
<evidence type="ECO:0000313" key="3">
    <source>
        <dbReference type="WBParaSite" id="PSAMB.scaffold299size61152.g4505.t1"/>
    </source>
</evidence>
<keyword evidence="1" id="KW-1133">Transmembrane helix</keyword>
<feature type="transmembrane region" description="Helical" evidence="1">
    <location>
        <begin position="42"/>
        <end position="62"/>
    </location>
</feature>
<feature type="transmembrane region" description="Helical" evidence="1">
    <location>
        <begin position="127"/>
        <end position="145"/>
    </location>
</feature>
<organism evidence="2 3">
    <name type="scientific">Plectus sambesii</name>
    <dbReference type="NCBI Taxonomy" id="2011161"/>
    <lineage>
        <taxon>Eukaryota</taxon>
        <taxon>Metazoa</taxon>
        <taxon>Ecdysozoa</taxon>
        <taxon>Nematoda</taxon>
        <taxon>Chromadorea</taxon>
        <taxon>Plectida</taxon>
        <taxon>Plectina</taxon>
        <taxon>Plectoidea</taxon>
        <taxon>Plectidae</taxon>
        <taxon>Plectus</taxon>
    </lineage>
</organism>
<feature type="transmembrane region" description="Helical" evidence="1">
    <location>
        <begin position="69"/>
        <end position="90"/>
    </location>
</feature>
<keyword evidence="1" id="KW-0812">Transmembrane</keyword>